<dbReference type="SMART" id="SM00184">
    <property type="entry name" value="RING"/>
    <property type="match status" value="1"/>
</dbReference>
<evidence type="ECO:0000313" key="22">
    <source>
        <dbReference type="EMBL" id="JAT18537.1"/>
    </source>
</evidence>
<keyword evidence="12 20" id="KW-1133">Transmembrane helix</keyword>
<protein>
    <recommendedName>
        <fullName evidence="18">Peroxisome biogenesis factor 2</fullName>
        <ecNumber evidence="17">2.3.2.36</ecNumber>
    </recommendedName>
    <alternativeName>
        <fullName evidence="15">Peroxin-2</fullName>
    </alternativeName>
</protein>
<dbReference type="InterPro" id="IPR017907">
    <property type="entry name" value="Znf_RING_CS"/>
</dbReference>
<dbReference type="InterPro" id="IPR018957">
    <property type="entry name" value="Znf_C3HC4_RING-type"/>
</dbReference>
<dbReference type="PROSITE" id="PS00518">
    <property type="entry name" value="ZF_RING_1"/>
    <property type="match status" value="1"/>
</dbReference>
<dbReference type="AlphaFoldDB" id="A0A1B6L4C9"/>
<reference evidence="22" key="1">
    <citation type="submission" date="2015-11" db="EMBL/GenBank/DDBJ databases">
        <title>De novo transcriptome assembly of four potential Pierce s Disease insect vectors from Arizona vineyards.</title>
        <authorList>
            <person name="Tassone E.E."/>
        </authorList>
    </citation>
    <scope>NUCLEOTIDE SEQUENCE</scope>
</reference>
<evidence type="ECO:0000256" key="20">
    <source>
        <dbReference type="SAM" id="Phobius"/>
    </source>
</evidence>
<evidence type="ECO:0000256" key="12">
    <source>
        <dbReference type="ARBA" id="ARBA00022989"/>
    </source>
</evidence>
<evidence type="ECO:0000256" key="9">
    <source>
        <dbReference type="ARBA" id="ARBA00022786"/>
    </source>
</evidence>
<keyword evidence="5" id="KW-0808">Transferase</keyword>
<evidence type="ECO:0000256" key="7">
    <source>
        <dbReference type="ARBA" id="ARBA00022723"/>
    </source>
</evidence>
<dbReference type="PANTHER" id="PTHR48178:SF1">
    <property type="entry name" value="PEROXISOME BIOGENESIS FACTOR 2"/>
    <property type="match status" value="1"/>
</dbReference>
<evidence type="ECO:0000256" key="15">
    <source>
        <dbReference type="ARBA" id="ARBA00032511"/>
    </source>
</evidence>
<dbReference type="SUPFAM" id="SSF57850">
    <property type="entry name" value="RING/U-box"/>
    <property type="match status" value="1"/>
</dbReference>
<evidence type="ECO:0000256" key="14">
    <source>
        <dbReference type="ARBA" id="ARBA00023140"/>
    </source>
</evidence>
<keyword evidence="9" id="KW-0833">Ubl conjugation pathway</keyword>
<dbReference type="EC" id="2.3.2.36" evidence="17"/>
<keyword evidence="10" id="KW-0862">Zinc</keyword>
<evidence type="ECO:0000256" key="13">
    <source>
        <dbReference type="ARBA" id="ARBA00023136"/>
    </source>
</evidence>
<comment type="subcellular location">
    <subcellularLocation>
        <location evidence="1">Peroxisome membrane</location>
        <topology evidence="1">Multi-pass membrane protein</topology>
    </subcellularLocation>
</comment>
<dbReference type="Pfam" id="PF04757">
    <property type="entry name" value="Pex2_Pex12"/>
    <property type="match status" value="1"/>
</dbReference>
<dbReference type="GO" id="GO:0016558">
    <property type="term" value="P:protein import into peroxisome matrix"/>
    <property type="evidence" value="ECO:0007669"/>
    <property type="project" value="InterPro"/>
</dbReference>
<keyword evidence="6 20" id="KW-0812">Transmembrane</keyword>
<dbReference type="GO" id="GO:0005778">
    <property type="term" value="C:peroxisomal membrane"/>
    <property type="evidence" value="ECO:0007669"/>
    <property type="project" value="UniProtKB-SubCell"/>
</dbReference>
<keyword evidence="14" id="KW-0576">Peroxisome</keyword>
<evidence type="ECO:0000256" key="1">
    <source>
        <dbReference type="ARBA" id="ARBA00004585"/>
    </source>
</evidence>
<comment type="catalytic activity">
    <reaction evidence="16">
        <text>[E2 ubiquitin-conjugating enzyme]-S-ubiquitinyl-L-cysteine + [acceptor protein]-L-cysteine = [E2 ubiquitin-conjugating enzyme]-L-cysteine + [acceptor protein]-S-ubiquitinyl-L-cysteine.</text>
        <dbReference type="EC" id="2.3.2.36"/>
    </reaction>
</comment>
<comment type="similarity">
    <text evidence="3">Belongs to the pex2/pex10/pex12 family.</text>
</comment>
<keyword evidence="8 19" id="KW-0863">Zinc-finger</keyword>
<evidence type="ECO:0000256" key="4">
    <source>
        <dbReference type="ARBA" id="ARBA00022448"/>
    </source>
</evidence>
<evidence type="ECO:0000256" key="17">
    <source>
        <dbReference type="ARBA" id="ARBA00034523"/>
    </source>
</evidence>
<dbReference type="PANTHER" id="PTHR48178">
    <property type="entry name" value="PEROXISOME BIOGENESIS FACTOR 2"/>
    <property type="match status" value="1"/>
</dbReference>
<evidence type="ECO:0000256" key="18">
    <source>
        <dbReference type="ARBA" id="ARBA00034543"/>
    </source>
</evidence>
<comment type="pathway">
    <text evidence="2">Protein modification; protein ubiquitination.</text>
</comment>
<dbReference type="InterPro" id="IPR045859">
    <property type="entry name" value="RING-HC_PEX2"/>
</dbReference>
<accession>A0A1B6L4C9</accession>
<dbReference type="CDD" id="cd16526">
    <property type="entry name" value="RING-HC_PEX2"/>
    <property type="match status" value="1"/>
</dbReference>
<evidence type="ECO:0000256" key="16">
    <source>
        <dbReference type="ARBA" id="ARBA00034438"/>
    </source>
</evidence>
<evidence type="ECO:0000256" key="3">
    <source>
        <dbReference type="ARBA" id="ARBA00008704"/>
    </source>
</evidence>
<dbReference type="GO" id="GO:0061630">
    <property type="term" value="F:ubiquitin protein ligase activity"/>
    <property type="evidence" value="ECO:0007669"/>
    <property type="project" value="UniProtKB-EC"/>
</dbReference>
<feature type="transmembrane region" description="Helical" evidence="20">
    <location>
        <begin position="186"/>
        <end position="204"/>
    </location>
</feature>
<sequence>MTSPNSNSAIHEKPAARVTVLDAADFDSEIQRILKEQLLKIVNTLSPALVKCEPELDALLSLVIWKLSMSQCKATFGQQLLSLSYSRNISSRKAVTWAALNIGARYLSQRTTELTTLLVSPQHRNQVSRLLEWLELSIQVASLLNYLLFLRQGVFPSLADRLVDVRPVSATLMSRVVGYNFMTRELLWHGFIELLVFVLPLVNYRYLQRYARKCVGYPRPAAGRRKRLVYSVATRCAVCQEPPILPHHMGCAHSFCYYCLQSNRMADSKYECPSCGFSDENPSAIQPITARLCGNL</sequence>
<dbReference type="Gene3D" id="3.30.40.10">
    <property type="entry name" value="Zinc/RING finger domain, C3HC4 (zinc finger)"/>
    <property type="match status" value="1"/>
</dbReference>
<gene>
    <name evidence="22" type="ORF">g.9995</name>
</gene>
<dbReference type="InterPro" id="IPR001841">
    <property type="entry name" value="Znf_RING"/>
</dbReference>
<dbReference type="Pfam" id="PF00097">
    <property type="entry name" value="zf-C3HC4"/>
    <property type="match status" value="1"/>
</dbReference>
<dbReference type="GO" id="GO:0008270">
    <property type="term" value="F:zinc ion binding"/>
    <property type="evidence" value="ECO:0007669"/>
    <property type="project" value="UniProtKB-KW"/>
</dbReference>
<name>A0A1B6L4C9_9HEMI</name>
<keyword evidence="13 20" id="KW-0472">Membrane</keyword>
<evidence type="ECO:0000256" key="19">
    <source>
        <dbReference type="PROSITE-ProRule" id="PRU00175"/>
    </source>
</evidence>
<dbReference type="InterPro" id="IPR006845">
    <property type="entry name" value="Pex_N"/>
</dbReference>
<keyword evidence="7" id="KW-0479">Metal-binding</keyword>
<evidence type="ECO:0000259" key="21">
    <source>
        <dbReference type="PROSITE" id="PS50089"/>
    </source>
</evidence>
<proteinExistence type="inferred from homology"/>
<evidence type="ECO:0000256" key="2">
    <source>
        <dbReference type="ARBA" id="ARBA00004906"/>
    </source>
</evidence>
<evidence type="ECO:0000256" key="10">
    <source>
        <dbReference type="ARBA" id="ARBA00022833"/>
    </source>
</evidence>
<evidence type="ECO:0000256" key="8">
    <source>
        <dbReference type="ARBA" id="ARBA00022771"/>
    </source>
</evidence>
<feature type="domain" description="RING-type" evidence="21">
    <location>
        <begin position="236"/>
        <end position="275"/>
    </location>
</feature>
<organism evidence="22">
    <name type="scientific">Graphocephala atropunctata</name>
    <dbReference type="NCBI Taxonomy" id="36148"/>
    <lineage>
        <taxon>Eukaryota</taxon>
        <taxon>Metazoa</taxon>
        <taxon>Ecdysozoa</taxon>
        <taxon>Arthropoda</taxon>
        <taxon>Hexapoda</taxon>
        <taxon>Insecta</taxon>
        <taxon>Pterygota</taxon>
        <taxon>Neoptera</taxon>
        <taxon>Paraneoptera</taxon>
        <taxon>Hemiptera</taxon>
        <taxon>Auchenorrhyncha</taxon>
        <taxon>Membracoidea</taxon>
        <taxon>Cicadellidae</taxon>
        <taxon>Cicadellinae</taxon>
        <taxon>Cicadellini</taxon>
        <taxon>Graphocephala</taxon>
    </lineage>
</organism>
<evidence type="ECO:0000256" key="5">
    <source>
        <dbReference type="ARBA" id="ARBA00022679"/>
    </source>
</evidence>
<keyword evidence="11" id="KW-0653">Protein transport</keyword>
<evidence type="ECO:0000256" key="6">
    <source>
        <dbReference type="ARBA" id="ARBA00022692"/>
    </source>
</evidence>
<dbReference type="InterPro" id="IPR013083">
    <property type="entry name" value="Znf_RING/FYVE/PHD"/>
</dbReference>
<dbReference type="InterPro" id="IPR025654">
    <property type="entry name" value="PEX2/10"/>
</dbReference>
<dbReference type="PROSITE" id="PS50089">
    <property type="entry name" value="ZF_RING_2"/>
    <property type="match status" value="1"/>
</dbReference>
<keyword evidence="4" id="KW-0813">Transport</keyword>
<dbReference type="EMBL" id="GEBQ01021440">
    <property type="protein sequence ID" value="JAT18537.1"/>
    <property type="molecule type" value="Transcribed_RNA"/>
</dbReference>
<evidence type="ECO:0000256" key="11">
    <source>
        <dbReference type="ARBA" id="ARBA00022927"/>
    </source>
</evidence>